<accession>A0A7G9WG82</accession>
<organism evidence="1 2">
    <name type="scientific">Caproicibacterium amylolyticum</name>
    <dbReference type="NCBI Taxonomy" id="2766537"/>
    <lineage>
        <taxon>Bacteria</taxon>
        <taxon>Bacillati</taxon>
        <taxon>Bacillota</taxon>
        <taxon>Clostridia</taxon>
        <taxon>Eubacteriales</taxon>
        <taxon>Oscillospiraceae</taxon>
        <taxon>Caproicibacterium</taxon>
    </lineage>
</organism>
<dbReference type="RefSeq" id="WP_212506758.1">
    <property type="nucleotide sequence ID" value="NZ_CP060696.1"/>
</dbReference>
<keyword evidence="2" id="KW-1185">Reference proteome</keyword>
<proteinExistence type="predicted"/>
<dbReference type="KEGG" id="caml:H6X83_12315"/>
<name>A0A7G9WG82_9FIRM</name>
<gene>
    <name evidence="1" type="ORF">H6X83_12315</name>
</gene>
<dbReference type="EMBL" id="CP060696">
    <property type="protein sequence ID" value="QNO17694.1"/>
    <property type="molecule type" value="Genomic_DNA"/>
</dbReference>
<evidence type="ECO:0000313" key="2">
    <source>
        <dbReference type="Proteomes" id="UP000516046"/>
    </source>
</evidence>
<dbReference type="AlphaFoldDB" id="A0A7G9WG82"/>
<protein>
    <submittedName>
        <fullName evidence="1">Uncharacterized protein</fullName>
    </submittedName>
</protein>
<dbReference type="Proteomes" id="UP000516046">
    <property type="component" value="Chromosome"/>
</dbReference>
<evidence type="ECO:0000313" key="1">
    <source>
        <dbReference type="EMBL" id="QNO17694.1"/>
    </source>
</evidence>
<sequence length="54" mass="6137">MTEEINFVNIDADNIYRETVSQLESAVGESLYPGDERRIFAEALSAVLYRCCHP</sequence>
<reference evidence="1 2" key="1">
    <citation type="submission" date="2020-08" db="EMBL/GenBank/DDBJ databases">
        <authorList>
            <person name="Ren C."/>
            <person name="Gu Y."/>
            <person name="Xu Y."/>
        </authorList>
    </citation>
    <scope>NUCLEOTIDE SEQUENCE [LARGE SCALE GENOMIC DNA]</scope>
    <source>
        <strain evidence="1 2">LBM18003</strain>
    </source>
</reference>